<dbReference type="Proteomes" id="UP000240325">
    <property type="component" value="Segment"/>
</dbReference>
<proteinExistence type="predicted"/>
<organism evidence="1">
    <name type="scientific">Bodo saltans virus</name>
    <dbReference type="NCBI Taxonomy" id="2024608"/>
    <lineage>
        <taxon>Viruses</taxon>
        <taxon>Varidnaviria</taxon>
        <taxon>Bamfordvirae</taxon>
        <taxon>Nucleocytoviricota</taxon>
        <taxon>Megaviricetes</taxon>
        <taxon>Imitervirales</taxon>
        <taxon>Mimiviridae</taxon>
        <taxon>Klosneuvirinae</taxon>
        <taxon>Theiavirus</taxon>
        <taxon>Theiavirus salishense</taxon>
    </lineage>
</organism>
<evidence type="ECO:0000313" key="2">
    <source>
        <dbReference type="Proteomes" id="UP000240325"/>
    </source>
</evidence>
<name>A0A2H4UTL2_9VIRU</name>
<gene>
    <name evidence="1" type="ORF">BMW23_0126</name>
</gene>
<protein>
    <submittedName>
        <fullName evidence="1">Uncharacterized protein</fullName>
    </submittedName>
</protein>
<accession>A0A2H4UTL2</accession>
<dbReference type="EMBL" id="MF782455">
    <property type="protein sequence ID" value="ATZ80186.1"/>
    <property type="molecule type" value="Genomic_DNA"/>
</dbReference>
<keyword evidence="2" id="KW-1185">Reference proteome</keyword>
<reference evidence="1" key="1">
    <citation type="journal article" date="2017" name="Elife">
        <title>The kinetoplastid-infecting Bodo saltans virus (BsV), a window into the most abundant giant viruses in the sea.</title>
        <authorList>
            <person name="Deeg C.M."/>
            <person name="Chow C.-E.T."/>
            <person name="Suttle C.A."/>
        </authorList>
    </citation>
    <scope>NUCLEOTIDE SEQUENCE</scope>
    <source>
        <strain evidence="1">NG1</strain>
    </source>
</reference>
<sequence>MTEDCNCCSRHCICCFEMPKPIFRSSVDKIFMLTEAYKCGFIKPTPIVCAIQYKDVNAYTLKFDLNGMHEPQDTYVTFTGYDVYNKDNLETPISEEVLAKHHRRGLDGRPFEFENKSIVHLVRERWYRYYKEREQTSTVSELPEPFKFTRTWCGN</sequence>
<evidence type="ECO:0000313" key="1">
    <source>
        <dbReference type="EMBL" id="ATZ80186.1"/>
    </source>
</evidence>